<keyword evidence="2" id="KW-1185">Reference proteome</keyword>
<dbReference type="RefSeq" id="WP_145346063.1">
    <property type="nucleotide sequence ID" value="NZ_SMLY01000084.1"/>
</dbReference>
<comment type="caution">
    <text evidence="1">The sequence shown here is derived from an EMBL/GenBank/DDBJ whole genome shotgun (WGS) entry which is preliminary data.</text>
</comment>
<evidence type="ECO:0000313" key="1">
    <source>
        <dbReference type="EMBL" id="TWI82253.1"/>
    </source>
</evidence>
<dbReference type="AlphaFoldDB" id="A0A562SM96"/>
<dbReference type="EMBL" id="VLLF01000009">
    <property type="protein sequence ID" value="TWI82253.1"/>
    <property type="molecule type" value="Genomic_DNA"/>
</dbReference>
<organism evidence="1 2">
    <name type="scientific">Roseibium hamelinense</name>
    <dbReference type="NCBI Taxonomy" id="150831"/>
    <lineage>
        <taxon>Bacteria</taxon>
        <taxon>Pseudomonadati</taxon>
        <taxon>Pseudomonadota</taxon>
        <taxon>Alphaproteobacteria</taxon>
        <taxon>Hyphomicrobiales</taxon>
        <taxon>Stappiaceae</taxon>
        <taxon>Roseibium</taxon>
    </lineage>
</organism>
<accession>A0A562SM96</accession>
<gene>
    <name evidence="1" type="ORF">JM93_03601</name>
</gene>
<evidence type="ECO:0000313" key="2">
    <source>
        <dbReference type="Proteomes" id="UP000320593"/>
    </source>
</evidence>
<reference evidence="1 2" key="1">
    <citation type="submission" date="2019-07" db="EMBL/GenBank/DDBJ databases">
        <title>Genomic Encyclopedia of Archaeal and Bacterial Type Strains, Phase II (KMG-II): from individual species to whole genera.</title>
        <authorList>
            <person name="Goeker M."/>
        </authorList>
    </citation>
    <scope>NUCLEOTIDE SEQUENCE [LARGE SCALE GENOMIC DNA]</scope>
    <source>
        <strain evidence="1 2">ATCC BAA-252</strain>
    </source>
</reference>
<dbReference type="InterPro" id="IPR009579">
    <property type="entry name" value="DUF1192"/>
</dbReference>
<protein>
    <submittedName>
        <fullName evidence="1">Uncharacterized small protein (DUF1192 family)</fullName>
    </submittedName>
</protein>
<dbReference type="Pfam" id="PF06698">
    <property type="entry name" value="DUF1192"/>
    <property type="match status" value="1"/>
</dbReference>
<dbReference type="OrthoDB" id="7872350at2"/>
<sequence length="66" mass="7478">MTISEDDKPSLPKRPQILVGEDLSKQSEEELGERIKALEAEILRTKKTLDHKRSVRTSADALFSKL</sequence>
<dbReference type="Proteomes" id="UP000320593">
    <property type="component" value="Unassembled WGS sequence"/>
</dbReference>
<proteinExistence type="predicted"/>
<name>A0A562SM96_9HYPH</name>